<organism evidence="1 2">
    <name type="scientific">Allopontixanthobacter confluentis</name>
    <dbReference type="NCBI Taxonomy" id="1849021"/>
    <lineage>
        <taxon>Bacteria</taxon>
        <taxon>Pseudomonadati</taxon>
        <taxon>Pseudomonadota</taxon>
        <taxon>Alphaproteobacteria</taxon>
        <taxon>Sphingomonadales</taxon>
        <taxon>Erythrobacteraceae</taxon>
        <taxon>Allopontixanthobacter</taxon>
    </lineage>
</organism>
<dbReference type="Proteomes" id="UP000473531">
    <property type="component" value="Unassembled WGS sequence"/>
</dbReference>
<sequence length="140" mass="15619">MDALQDFAGATGFSQFYAGHVPLYALQIAYLRNDVSVDDMIAWLGTNFPEVAPYDHTRSLFSPLVGYNQSVSTFDQDGFRQLMPHVNLPYPEEGDAGLTPEALKLYRGLILFTELNHGYINPTINAYASEIQQAMPRLAN</sequence>
<comment type="caution">
    <text evidence="1">The sequence shown here is derived from an EMBL/GenBank/DDBJ whole genome shotgun (WGS) entry which is preliminary data.</text>
</comment>
<dbReference type="OrthoDB" id="6395228at2"/>
<evidence type="ECO:0000313" key="1">
    <source>
        <dbReference type="EMBL" id="MXP14167.1"/>
    </source>
</evidence>
<protein>
    <submittedName>
        <fullName evidence="1">DUF4932 domain-containing protein</fullName>
    </submittedName>
</protein>
<accession>A0A6L7GE12</accession>
<dbReference type="EMBL" id="WTYU01000001">
    <property type="protein sequence ID" value="MXP14167.1"/>
    <property type="molecule type" value="Genomic_DNA"/>
</dbReference>
<keyword evidence="2" id="KW-1185">Reference proteome</keyword>
<dbReference type="AlphaFoldDB" id="A0A6L7GE12"/>
<proteinExistence type="predicted"/>
<dbReference type="RefSeq" id="WP_160600361.1">
    <property type="nucleotide sequence ID" value="NZ_WTYU01000001.1"/>
</dbReference>
<name>A0A6L7GE12_9SPHN</name>
<reference evidence="1 2" key="1">
    <citation type="submission" date="2019-12" db="EMBL/GenBank/DDBJ databases">
        <title>Genomic-based taxomic classification of the family Erythrobacteraceae.</title>
        <authorList>
            <person name="Xu L."/>
        </authorList>
    </citation>
    <scope>NUCLEOTIDE SEQUENCE [LARGE SCALE GENOMIC DNA]</scope>
    <source>
        <strain evidence="1 2">KCTC 52259</strain>
    </source>
</reference>
<gene>
    <name evidence="1" type="ORF">GRI44_05315</name>
</gene>
<evidence type="ECO:0000313" key="2">
    <source>
        <dbReference type="Proteomes" id="UP000473531"/>
    </source>
</evidence>